<dbReference type="EnsemblPlants" id="Pp3c2_17320V3.1">
    <property type="protein sequence ID" value="Pp3c2_17320V3.1"/>
    <property type="gene ID" value="Pp3c2_17320"/>
</dbReference>
<evidence type="ECO:0000313" key="3">
    <source>
        <dbReference type="EnsemblPlants" id="Pp3c2_17320V3.1"/>
    </source>
</evidence>
<keyword evidence="1" id="KW-0472">Membrane</keyword>
<feature type="transmembrane region" description="Helical" evidence="1">
    <location>
        <begin position="42"/>
        <end position="62"/>
    </location>
</feature>
<evidence type="ECO:0000313" key="2">
    <source>
        <dbReference type="EMBL" id="PNR60029.1"/>
    </source>
</evidence>
<accession>A0A2K1L1X1</accession>
<keyword evidence="4" id="KW-1185">Reference proteome</keyword>
<evidence type="ECO:0000256" key="1">
    <source>
        <dbReference type="SAM" id="Phobius"/>
    </source>
</evidence>
<reference evidence="3" key="3">
    <citation type="submission" date="2020-12" db="UniProtKB">
        <authorList>
            <consortium name="EnsemblPlants"/>
        </authorList>
    </citation>
    <scope>IDENTIFICATION</scope>
</reference>
<organism evidence="2">
    <name type="scientific">Physcomitrium patens</name>
    <name type="common">Spreading-leaved earth moss</name>
    <name type="synonym">Physcomitrella patens</name>
    <dbReference type="NCBI Taxonomy" id="3218"/>
    <lineage>
        <taxon>Eukaryota</taxon>
        <taxon>Viridiplantae</taxon>
        <taxon>Streptophyta</taxon>
        <taxon>Embryophyta</taxon>
        <taxon>Bryophyta</taxon>
        <taxon>Bryophytina</taxon>
        <taxon>Bryopsida</taxon>
        <taxon>Funariidae</taxon>
        <taxon>Funariales</taxon>
        <taxon>Funariaceae</taxon>
        <taxon>Physcomitrium</taxon>
    </lineage>
</organism>
<evidence type="ECO:0000313" key="4">
    <source>
        <dbReference type="Proteomes" id="UP000006727"/>
    </source>
</evidence>
<protein>
    <submittedName>
        <fullName evidence="2 3">Uncharacterized protein</fullName>
    </submittedName>
</protein>
<gene>
    <name evidence="2" type="ORF">PHYPA_002822</name>
</gene>
<dbReference type="Gramene" id="Pp3c2_17320V3.1">
    <property type="protein sequence ID" value="Pp3c2_17320V3.1"/>
    <property type="gene ID" value="Pp3c2_17320"/>
</dbReference>
<reference evidence="2 4" key="1">
    <citation type="journal article" date="2008" name="Science">
        <title>The Physcomitrella genome reveals evolutionary insights into the conquest of land by plants.</title>
        <authorList>
            <person name="Rensing S."/>
            <person name="Lang D."/>
            <person name="Zimmer A."/>
            <person name="Terry A."/>
            <person name="Salamov A."/>
            <person name="Shapiro H."/>
            <person name="Nishiyama T."/>
            <person name="Perroud P.-F."/>
            <person name="Lindquist E."/>
            <person name="Kamisugi Y."/>
            <person name="Tanahashi T."/>
            <person name="Sakakibara K."/>
            <person name="Fujita T."/>
            <person name="Oishi K."/>
            <person name="Shin-I T."/>
            <person name="Kuroki Y."/>
            <person name="Toyoda A."/>
            <person name="Suzuki Y."/>
            <person name="Hashimoto A."/>
            <person name="Yamaguchi K."/>
            <person name="Sugano A."/>
            <person name="Kohara Y."/>
            <person name="Fujiyama A."/>
            <person name="Anterola A."/>
            <person name="Aoki S."/>
            <person name="Ashton N."/>
            <person name="Barbazuk W.B."/>
            <person name="Barker E."/>
            <person name="Bennetzen J."/>
            <person name="Bezanilla M."/>
            <person name="Blankenship R."/>
            <person name="Cho S.H."/>
            <person name="Dutcher S."/>
            <person name="Estelle M."/>
            <person name="Fawcett J.A."/>
            <person name="Gundlach H."/>
            <person name="Hanada K."/>
            <person name="Heyl A."/>
            <person name="Hicks K.A."/>
            <person name="Hugh J."/>
            <person name="Lohr M."/>
            <person name="Mayer K."/>
            <person name="Melkozernov A."/>
            <person name="Murata T."/>
            <person name="Nelson D."/>
            <person name="Pils B."/>
            <person name="Prigge M."/>
            <person name="Reiss B."/>
            <person name="Renner T."/>
            <person name="Rombauts S."/>
            <person name="Rushton P."/>
            <person name="Sanderfoot A."/>
            <person name="Schween G."/>
            <person name="Shiu S.-H."/>
            <person name="Stueber K."/>
            <person name="Theodoulou F.L."/>
            <person name="Tu H."/>
            <person name="Van de Peer Y."/>
            <person name="Verrier P.J."/>
            <person name="Waters E."/>
            <person name="Wood A."/>
            <person name="Yang L."/>
            <person name="Cove D."/>
            <person name="Cuming A."/>
            <person name="Hasebe M."/>
            <person name="Lucas S."/>
            <person name="Mishler D.B."/>
            <person name="Reski R."/>
            <person name="Grigoriev I."/>
            <person name="Quatrano R.S."/>
            <person name="Boore J.L."/>
        </authorList>
    </citation>
    <scope>NUCLEOTIDE SEQUENCE [LARGE SCALE GENOMIC DNA]</scope>
    <source>
        <strain evidence="3 4">cv. Gransden 2004</strain>
    </source>
</reference>
<dbReference type="InParanoid" id="A0A2K1L1X1"/>
<sequence>MQEIGNKDKNITPLQVQRDLQCEVMAQGQECRCDSLCRAFCLIIRALLLFVTSACVWLLRLLEHQLFTASKEVLGQSNVAKDAPICSSAYVASSQSVVHLMDSMVSSRCTSSSSGVPEERLLPRRCKYYIV</sequence>
<keyword evidence="1" id="KW-0812">Transmembrane</keyword>
<name>A0A2K1L1X1_PHYPA</name>
<dbReference type="AlphaFoldDB" id="A0A2K1L1X1"/>
<reference evidence="2 4" key="2">
    <citation type="journal article" date="2018" name="Plant J.">
        <title>The Physcomitrella patens chromosome-scale assembly reveals moss genome structure and evolution.</title>
        <authorList>
            <person name="Lang D."/>
            <person name="Ullrich K.K."/>
            <person name="Murat F."/>
            <person name="Fuchs J."/>
            <person name="Jenkins J."/>
            <person name="Haas F.B."/>
            <person name="Piednoel M."/>
            <person name="Gundlach H."/>
            <person name="Van Bel M."/>
            <person name="Meyberg R."/>
            <person name="Vives C."/>
            <person name="Morata J."/>
            <person name="Symeonidi A."/>
            <person name="Hiss M."/>
            <person name="Muchero W."/>
            <person name="Kamisugi Y."/>
            <person name="Saleh O."/>
            <person name="Blanc G."/>
            <person name="Decker E.L."/>
            <person name="van Gessel N."/>
            <person name="Grimwood J."/>
            <person name="Hayes R.D."/>
            <person name="Graham S.W."/>
            <person name="Gunter L.E."/>
            <person name="McDaniel S.F."/>
            <person name="Hoernstein S.N.W."/>
            <person name="Larsson A."/>
            <person name="Li F.W."/>
            <person name="Perroud P.F."/>
            <person name="Phillips J."/>
            <person name="Ranjan P."/>
            <person name="Rokshar D.S."/>
            <person name="Rothfels C.J."/>
            <person name="Schneider L."/>
            <person name="Shu S."/>
            <person name="Stevenson D.W."/>
            <person name="Thummler F."/>
            <person name="Tillich M."/>
            <person name="Villarreal Aguilar J.C."/>
            <person name="Widiez T."/>
            <person name="Wong G.K."/>
            <person name="Wymore A."/>
            <person name="Zhang Y."/>
            <person name="Zimmer A.D."/>
            <person name="Quatrano R.S."/>
            <person name="Mayer K.F.X."/>
            <person name="Goodstein D."/>
            <person name="Casacuberta J.M."/>
            <person name="Vandepoele K."/>
            <person name="Reski R."/>
            <person name="Cuming A.C."/>
            <person name="Tuskan G.A."/>
            <person name="Maumus F."/>
            <person name="Salse J."/>
            <person name="Schmutz J."/>
            <person name="Rensing S.A."/>
        </authorList>
    </citation>
    <scope>NUCLEOTIDE SEQUENCE [LARGE SCALE GENOMIC DNA]</scope>
    <source>
        <strain evidence="3 4">cv. Gransden 2004</strain>
    </source>
</reference>
<proteinExistence type="predicted"/>
<dbReference type="EMBL" id="ABEU02000002">
    <property type="protein sequence ID" value="PNR60029.1"/>
    <property type="molecule type" value="Genomic_DNA"/>
</dbReference>
<dbReference type="Proteomes" id="UP000006727">
    <property type="component" value="Chromosome 2"/>
</dbReference>
<keyword evidence="1" id="KW-1133">Transmembrane helix</keyword>